<evidence type="ECO:0000256" key="1">
    <source>
        <dbReference type="ARBA" id="ARBA00010206"/>
    </source>
</evidence>
<gene>
    <name evidence="6" type="primary">arcA_1</name>
    <name evidence="3" type="synonym">arcA</name>
    <name evidence="6" type="ORF">Val02_47900</name>
</gene>
<proteinExistence type="inferred from homology"/>
<dbReference type="EMBL" id="BOPF01000018">
    <property type="protein sequence ID" value="GIJ47904.1"/>
    <property type="molecule type" value="Genomic_DNA"/>
</dbReference>
<dbReference type="EC" id="3.5.3.6" evidence="3"/>
<dbReference type="Gene3D" id="3.75.10.10">
    <property type="entry name" value="L-arginine/glycine Amidinotransferase, Chain A"/>
    <property type="match status" value="1"/>
</dbReference>
<keyword evidence="3" id="KW-0056">Arginine metabolism</keyword>
<keyword evidence="2 3" id="KW-0378">Hydrolase</keyword>
<organism evidence="6 7">
    <name type="scientific">Virgisporangium aliadipatigenens</name>
    <dbReference type="NCBI Taxonomy" id="741659"/>
    <lineage>
        <taxon>Bacteria</taxon>
        <taxon>Bacillati</taxon>
        <taxon>Actinomycetota</taxon>
        <taxon>Actinomycetes</taxon>
        <taxon>Micromonosporales</taxon>
        <taxon>Micromonosporaceae</taxon>
        <taxon>Virgisporangium</taxon>
    </lineage>
</organism>
<dbReference type="RefSeq" id="WP_203901406.1">
    <property type="nucleotide sequence ID" value="NZ_BOPF01000018.1"/>
</dbReference>
<dbReference type="PANTHER" id="PTHR47271">
    <property type="entry name" value="ARGININE DEIMINASE"/>
    <property type="match status" value="1"/>
</dbReference>
<reference evidence="6" key="1">
    <citation type="submission" date="2021-01" db="EMBL/GenBank/DDBJ databases">
        <title>Whole genome shotgun sequence of Virgisporangium aliadipatigenens NBRC 105644.</title>
        <authorList>
            <person name="Komaki H."/>
            <person name="Tamura T."/>
        </authorList>
    </citation>
    <scope>NUCLEOTIDE SEQUENCE</scope>
    <source>
        <strain evidence="6">NBRC 105644</strain>
    </source>
</reference>
<feature type="region of interest" description="Disordered" evidence="5">
    <location>
        <begin position="1"/>
        <end position="37"/>
    </location>
</feature>
<evidence type="ECO:0000256" key="4">
    <source>
        <dbReference type="PIRSR" id="PIRSR006356-1"/>
    </source>
</evidence>
<keyword evidence="3" id="KW-0963">Cytoplasm</keyword>
<dbReference type="Gene3D" id="1.10.3930.10">
    <property type="entry name" value="Arginine deiminase"/>
    <property type="match status" value="1"/>
</dbReference>
<dbReference type="Proteomes" id="UP000619260">
    <property type="component" value="Unassembled WGS sequence"/>
</dbReference>
<accession>A0A8J4DRQ2</accession>
<evidence type="ECO:0000256" key="2">
    <source>
        <dbReference type="ARBA" id="ARBA00022801"/>
    </source>
</evidence>
<sequence length="455" mass="49919">MSAPRDGAAPSGPRSAATREDGATERRPGLARATESSFGVHSEVGRLRKVLVHRPDLSLRRLTPGNHDELLFDDVLWVERAQAEHDAFVALMRSRGVEVYHVVDLLAEALGASAQGRRRLIELVASEYTVGLSLVDEVRSVLDLLSARDLATHLVGGLTVAEAGIPLERHRGTSLVAAALTDPNAFVLPPLPNTLFTRDSSCWIYGGVSINPMYWRARRLEAYNVAAIYRYHPMFADAKFEYWYPPLGEGDRFRADDFGRATLEGGDVQPIGNGTVLIGLSERTQSRMIEQLARALFDAGAAERVIAVAMGRDRAHMHLDTVFTMLDRDTVTLYPKVVDNVRAISLRPGPRAGTFHVTREPDLLTAVADALGLDRIRVVETGGDEYQQAREQWDDGNNVVAIEPGVVIAYERNTHTVERMRAAGIEVLTIEGFELGKGRGGGHCMTCPLLRDPVS</sequence>
<dbReference type="HAMAP" id="MF_00242">
    <property type="entry name" value="Arg_deiminase"/>
    <property type="match status" value="1"/>
</dbReference>
<feature type="compositionally biased region" description="Basic and acidic residues" evidence="5">
    <location>
        <begin position="17"/>
        <end position="28"/>
    </location>
</feature>
<dbReference type="PIRSF" id="PIRSF006356">
    <property type="entry name" value="Arg_deiminase"/>
    <property type="match status" value="1"/>
</dbReference>
<dbReference type="Pfam" id="PF02274">
    <property type="entry name" value="ADI"/>
    <property type="match status" value="1"/>
</dbReference>
<comment type="subcellular location">
    <subcellularLocation>
        <location evidence="3">Cytoplasm</location>
    </subcellularLocation>
</comment>
<evidence type="ECO:0000313" key="6">
    <source>
        <dbReference type="EMBL" id="GIJ47904.1"/>
    </source>
</evidence>
<evidence type="ECO:0000256" key="5">
    <source>
        <dbReference type="SAM" id="MobiDB-lite"/>
    </source>
</evidence>
<protein>
    <recommendedName>
        <fullName evidence="3">Arginine deiminase</fullName>
        <shortName evidence="3">ADI</shortName>
        <ecNumber evidence="3">3.5.3.6</ecNumber>
    </recommendedName>
    <alternativeName>
        <fullName evidence="3">Arginine dihydrolase</fullName>
        <shortName evidence="3">AD</shortName>
    </alternativeName>
</protein>
<dbReference type="GO" id="GO:0005737">
    <property type="term" value="C:cytoplasm"/>
    <property type="evidence" value="ECO:0007669"/>
    <property type="project" value="UniProtKB-SubCell"/>
</dbReference>
<comment type="caution">
    <text evidence="6">The sequence shown here is derived from an EMBL/GenBank/DDBJ whole genome shotgun (WGS) entry which is preliminary data.</text>
</comment>
<dbReference type="UniPathway" id="UPA00254">
    <property type="reaction ID" value="UER00364"/>
</dbReference>
<keyword evidence="7" id="KW-1185">Reference proteome</keyword>
<comment type="pathway">
    <text evidence="3">Amino-acid degradation; L-arginine degradation via ADI pathway; carbamoyl phosphate from L-arginine: step 1/2.</text>
</comment>
<dbReference type="InterPro" id="IPR003876">
    <property type="entry name" value="Arg_deiminase"/>
</dbReference>
<dbReference type="GO" id="GO:0016990">
    <property type="term" value="F:arginine deiminase activity"/>
    <property type="evidence" value="ECO:0007669"/>
    <property type="project" value="UniProtKB-UniRule"/>
</dbReference>
<dbReference type="PRINTS" id="PR01466">
    <property type="entry name" value="ARGDEIMINASE"/>
</dbReference>
<dbReference type="AlphaFoldDB" id="A0A8J4DRQ2"/>
<feature type="active site" description="Amidino-cysteine intermediate" evidence="3 4">
    <location>
        <position position="444"/>
    </location>
</feature>
<comment type="similarity">
    <text evidence="1 3">Belongs to the arginine deiminase family.</text>
</comment>
<name>A0A8J4DRQ2_9ACTN</name>
<dbReference type="GO" id="GO:0019546">
    <property type="term" value="P:L-arginine deiminase pathway"/>
    <property type="evidence" value="ECO:0007669"/>
    <property type="project" value="TreeGrafter"/>
</dbReference>
<comment type="catalytic activity">
    <reaction evidence="3">
        <text>L-arginine + H2O = L-citrulline + NH4(+)</text>
        <dbReference type="Rhea" id="RHEA:19597"/>
        <dbReference type="ChEBI" id="CHEBI:15377"/>
        <dbReference type="ChEBI" id="CHEBI:28938"/>
        <dbReference type="ChEBI" id="CHEBI:32682"/>
        <dbReference type="ChEBI" id="CHEBI:57743"/>
        <dbReference type="EC" id="3.5.3.6"/>
    </reaction>
</comment>
<dbReference type="NCBIfam" id="NF002381">
    <property type="entry name" value="PRK01388.1"/>
    <property type="match status" value="1"/>
</dbReference>
<dbReference type="PANTHER" id="PTHR47271:SF2">
    <property type="entry name" value="ARGININE DEIMINASE"/>
    <property type="match status" value="1"/>
</dbReference>
<dbReference type="SUPFAM" id="SSF55909">
    <property type="entry name" value="Pentein"/>
    <property type="match status" value="1"/>
</dbReference>
<evidence type="ECO:0000313" key="7">
    <source>
        <dbReference type="Proteomes" id="UP000619260"/>
    </source>
</evidence>
<evidence type="ECO:0000256" key="3">
    <source>
        <dbReference type="HAMAP-Rule" id="MF_00242"/>
    </source>
</evidence>